<dbReference type="PRINTS" id="PR00076">
    <property type="entry name" value="6PGDHDRGNASE"/>
</dbReference>
<accession>A0A2W5KG88</accession>
<dbReference type="PANTHER" id="PTHR11811">
    <property type="entry name" value="6-PHOSPHOGLUCONATE DEHYDROGENASE"/>
    <property type="match status" value="1"/>
</dbReference>
<comment type="pathway">
    <text evidence="1">Carbohydrate degradation; pentose phosphate pathway.</text>
</comment>
<evidence type="ECO:0000256" key="1">
    <source>
        <dbReference type="ARBA" id="ARBA00004959"/>
    </source>
</evidence>
<dbReference type="GO" id="GO:0004616">
    <property type="term" value="F:phosphogluconate dehydrogenase (decarboxylating) activity"/>
    <property type="evidence" value="ECO:0007669"/>
    <property type="project" value="InterPro"/>
</dbReference>
<dbReference type="AlphaFoldDB" id="A0A2W5KG88"/>
<dbReference type="NCBIfam" id="NF007161">
    <property type="entry name" value="PRK09599.1"/>
    <property type="match status" value="1"/>
</dbReference>
<dbReference type="InterPro" id="IPR004849">
    <property type="entry name" value="6DGDH_YqeC"/>
</dbReference>
<keyword evidence="3" id="KW-0560">Oxidoreductase</keyword>
<gene>
    <name evidence="6" type="primary">gnd</name>
    <name evidence="6" type="ORF">DI565_11580</name>
</gene>
<dbReference type="InterPro" id="IPR006115">
    <property type="entry name" value="6PGDH_NADP-bd"/>
</dbReference>
<dbReference type="Proteomes" id="UP000249577">
    <property type="component" value="Unassembled WGS sequence"/>
</dbReference>
<sequence length="335" mass="35881">MDIGVIGLGRMGGNIVRRLMDAGHGCVVFDVSEKAVEALAAEGATPANSIEEMLKALPAPRAVWVMLPEGKITADAVEALGAAMSAGDVIIDGGNSFYKDDIARGTALKERGIHYLDVGTSGGVWGRERGYCLMIGGDKEAVEQLDPIFRTLAPGRGDIPETPKREGRDPRVLEGYMHCGPTGSGHFVKMVHNGIEYGLMQAYAEGFDVLKSKASPSLPDDRRFDLDVADIAEVWRRGSVVSSWLLDLTASALAGDGELQGFEGRVADSGEGRWTIEAAIEEAVPVDVLATALFARFRSRQENTFADRLLSAMRFQFGGHAEAPKGVGEKQESKT</sequence>
<dbReference type="UniPathway" id="UPA00115"/>
<dbReference type="Pfam" id="PF00393">
    <property type="entry name" value="6PGD"/>
    <property type="match status" value="1"/>
</dbReference>
<evidence type="ECO:0000256" key="4">
    <source>
        <dbReference type="ARBA" id="ARBA00023064"/>
    </source>
</evidence>
<protein>
    <submittedName>
        <fullName evidence="6">Decarboxylating 6-phosphogluconate dehydrogenase</fullName>
    </submittedName>
</protein>
<comment type="similarity">
    <text evidence="2">Belongs to the 6-phosphogluconate dehydrogenase family.</text>
</comment>
<evidence type="ECO:0000256" key="3">
    <source>
        <dbReference type="ARBA" id="ARBA00023002"/>
    </source>
</evidence>
<organism evidence="6 7">
    <name type="scientific">Ancylobacter novellus</name>
    <name type="common">Thiobacillus novellus</name>
    <dbReference type="NCBI Taxonomy" id="921"/>
    <lineage>
        <taxon>Bacteria</taxon>
        <taxon>Pseudomonadati</taxon>
        <taxon>Pseudomonadota</taxon>
        <taxon>Alphaproteobacteria</taxon>
        <taxon>Hyphomicrobiales</taxon>
        <taxon>Xanthobacteraceae</taxon>
        <taxon>Ancylobacter</taxon>
    </lineage>
</organism>
<dbReference type="SUPFAM" id="SSF51735">
    <property type="entry name" value="NAD(P)-binding Rossmann-fold domains"/>
    <property type="match status" value="1"/>
</dbReference>
<dbReference type="InterPro" id="IPR006114">
    <property type="entry name" value="6PGDH_C"/>
</dbReference>
<dbReference type="Pfam" id="PF03446">
    <property type="entry name" value="NAD_binding_2"/>
    <property type="match status" value="1"/>
</dbReference>
<evidence type="ECO:0000313" key="7">
    <source>
        <dbReference type="Proteomes" id="UP000249577"/>
    </source>
</evidence>
<dbReference type="InterPro" id="IPR013328">
    <property type="entry name" value="6PGD_dom2"/>
</dbReference>
<dbReference type="Gene3D" id="1.10.1040.10">
    <property type="entry name" value="N-(1-d-carboxylethyl)-l-norvaline Dehydrogenase, domain 2"/>
    <property type="match status" value="1"/>
</dbReference>
<dbReference type="Gene3D" id="3.40.50.720">
    <property type="entry name" value="NAD(P)-binding Rossmann-like Domain"/>
    <property type="match status" value="1"/>
</dbReference>
<keyword evidence="4" id="KW-0311">Gluconate utilization</keyword>
<proteinExistence type="inferred from homology"/>
<dbReference type="InterPro" id="IPR008927">
    <property type="entry name" value="6-PGluconate_DH-like_C_sf"/>
</dbReference>
<reference evidence="6 7" key="1">
    <citation type="submission" date="2017-08" db="EMBL/GenBank/DDBJ databases">
        <title>Infants hospitalized years apart are colonized by the same room-sourced microbial strains.</title>
        <authorList>
            <person name="Brooks B."/>
            <person name="Olm M.R."/>
            <person name="Firek B.A."/>
            <person name="Baker R."/>
            <person name="Thomas B.C."/>
            <person name="Morowitz M.J."/>
            <person name="Banfield J.F."/>
        </authorList>
    </citation>
    <scope>NUCLEOTIDE SEQUENCE [LARGE SCALE GENOMIC DNA]</scope>
    <source>
        <strain evidence="6">S2_005_003_R2_43</strain>
    </source>
</reference>
<dbReference type="NCBIfam" id="TIGR00872">
    <property type="entry name" value="gnd_rel"/>
    <property type="match status" value="1"/>
</dbReference>
<feature type="domain" description="6-phosphogluconate dehydrogenase C-terminal" evidence="5">
    <location>
        <begin position="185"/>
        <end position="335"/>
    </location>
</feature>
<dbReference type="GO" id="GO:0006098">
    <property type="term" value="P:pentose-phosphate shunt"/>
    <property type="evidence" value="ECO:0007669"/>
    <property type="project" value="UniProtKB-UniPathway"/>
</dbReference>
<dbReference type="SUPFAM" id="SSF48179">
    <property type="entry name" value="6-phosphogluconate dehydrogenase C-terminal domain-like"/>
    <property type="match status" value="1"/>
</dbReference>
<dbReference type="SMART" id="SM01350">
    <property type="entry name" value="6PGD"/>
    <property type="match status" value="1"/>
</dbReference>
<dbReference type="GO" id="GO:0050661">
    <property type="term" value="F:NADP binding"/>
    <property type="evidence" value="ECO:0007669"/>
    <property type="project" value="InterPro"/>
</dbReference>
<evidence type="ECO:0000259" key="5">
    <source>
        <dbReference type="SMART" id="SM01350"/>
    </source>
</evidence>
<dbReference type="GO" id="GO:0019521">
    <property type="term" value="P:D-gluconate metabolic process"/>
    <property type="evidence" value="ECO:0007669"/>
    <property type="project" value="UniProtKB-KW"/>
</dbReference>
<dbReference type="InterPro" id="IPR006183">
    <property type="entry name" value="Pgluconate_DH"/>
</dbReference>
<comment type="caution">
    <text evidence="6">The sequence shown here is derived from an EMBL/GenBank/DDBJ whole genome shotgun (WGS) entry which is preliminary data.</text>
</comment>
<name>A0A2W5KG88_ANCNO</name>
<evidence type="ECO:0000313" key="6">
    <source>
        <dbReference type="EMBL" id="PZQ15059.1"/>
    </source>
</evidence>
<dbReference type="EMBL" id="QFPN01000005">
    <property type="protein sequence ID" value="PZQ15059.1"/>
    <property type="molecule type" value="Genomic_DNA"/>
</dbReference>
<evidence type="ECO:0000256" key="2">
    <source>
        <dbReference type="ARBA" id="ARBA00008419"/>
    </source>
</evidence>
<dbReference type="InterPro" id="IPR036291">
    <property type="entry name" value="NAD(P)-bd_dom_sf"/>
</dbReference>